<evidence type="ECO:0000259" key="2">
    <source>
        <dbReference type="Pfam" id="PF04664"/>
    </source>
</evidence>
<evidence type="ECO:0000256" key="1">
    <source>
        <dbReference type="ARBA" id="ARBA00010365"/>
    </source>
</evidence>
<dbReference type="GO" id="GO:0016020">
    <property type="term" value="C:membrane"/>
    <property type="evidence" value="ECO:0007669"/>
    <property type="project" value="InterPro"/>
</dbReference>
<proteinExistence type="inferred from homology"/>
<evidence type="ECO:0000313" key="3">
    <source>
        <dbReference type="EMBL" id="KAJ3567042.1"/>
    </source>
</evidence>
<dbReference type="InterPro" id="IPR006757">
    <property type="entry name" value="OGF_rcpt"/>
</dbReference>
<dbReference type="InterPro" id="IPR039574">
    <property type="entry name" value="OGFr"/>
</dbReference>
<comment type="caution">
    <text evidence="3">The sequence shown here is derived from an EMBL/GenBank/DDBJ whole genome shotgun (WGS) entry which is preliminary data.</text>
</comment>
<sequence>MRGAGCRAGCRLLSHLSKVYSPAGFIQPYHHIPMSIPRDVREFIDEYPGVGDDPNASENLLFYSNALRCRPDNHLIDEIHDQWLGDYRKLEYKHGFIQWLFPIREHGMNWESQPLQLHEIETMKANPEIMSRIVKSYELMLDFYGMRLLSQETGLLGRVLPPRNFEARYRNLVTSSHNYLRISRILKCLSELGLEHLSLGFLLHILNEQSQHNELEARGLQSSMDRWWANCLRNQADRVWISDAISRVRADEFVFTREEYEKTLLNRKQNGFFGAMGEEKATE</sequence>
<evidence type="ECO:0000313" key="4">
    <source>
        <dbReference type="Proteomes" id="UP001213000"/>
    </source>
</evidence>
<feature type="domain" description="Opioid growth factor receptor (OGFr) conserved" evidence="2">
    <location>
        <begin position="54"/>
        <end position="243"/>
    </location>
</feature>
<dbReference type="Pfam" id="PF04664">
    <property type="entry name" value="OGFr_N"/>
    <property type="match status" value="1"/>
</dbReference>
<gene>
    <name evidence="3" type="ORF">NP233_g6618</name>
</gene>
<protein>
    <recommendedName>
        <fullName evidence="2">Opioid growth factor receptor (OGFr) conserved domain-containing protein</fullName>
    </recommendedName>
</protein>
<dbReference type="Proteomes" id="UP001213000">
    <property type="component" value="Unassembled WGS sequence"/>
</dbReference>
<dbReference type="PANTHER" id="PTHR14015:SF2">
    <property type="entry name" value="OPIOID GROWTH FACTOR RECEPTOR (OGFR) CONSERVED DOMAIN-CONTAINING PROTEIN"/>
    <property type="match status" value="1"/>
</dbReference>
<name>A0AAD5VQV2_9AGAR</name>
<dbReference type="AlphaFoldDB" id="A0AAD5VQV2"/>
<dbReference type="PANTHER" id="PTHR14015">
    <property type="entry name" value="OPIOID GROWTH FACTOR RECEPTOR OGFR ZETA-TYPE OPIOID RECEPTOR"/>
    <property type="match status" value="1"/>
</dbReference>
<organism evidence="3 4">
    <name type="scientific">Leucocoprinus birnbaumii</name>
    <dbReference type="NCBI Taxonomy" id="56174"/>
    <lineage>
        <taxon>Eukaryota</taxon>
        <taxon>Fungi</taxon>
        <taxon>Dikarya</taxon>
        <taxon>Basidiomycota</taxon>
        <taxon>Agaricomycotina</taxon>
        <taxon>Agaricomycetes</taxon>
        <taxon>Agaricomycetidae</taxon>
        <taxon>Agaricales</taxon>
        <taxon>Agaricineae</taxon>
        <taxon>Agaricaceae</taxon>
        <taxon>Leucocoprinus</taxon>
    </lineage>
</organism>
<comment type="similarity">
    <text evidence="1">Belongs to the opioid growth factor receptor family.</text>
</comment>
<dbReference type="EMBL" id="JANIEX010000441">
    <property type="protein sequence ID" value="KAJ3567042.1"/>
    <property type="molecule type" value="Genomic_DNA"/>
</dbReference>
<keyword evidence="4" id="KW-1185">Reference proteome</keyword>
<reference evidence="3" key="1">
    <citation type="submission" date="2022-07" db="EMBL/GenBank/DDBJ databases">
        <title>Genome Sequence of Leucocoprinus birnbaumii.</title>
        <authorList>
            <person name="Buettner E."/>
        </authorList>
    </citation>
    <scope>NUCLEOTIDE SEQUENCE</scope>
    <source>
        <strain evidence="3">VT141</strain>
    </source>
</reference>
<dbReference type="GO" id="GO:0140625">
    <property type="term" value="F:opioid growth factor receptor activity"/>
    <property type="evidence" value="ECO:0007669"/>
    <property type="project" value="InterPro"/>
</dbReference>
<accession>A0AAD5VQV2</accession>